<dbReference type="Proteomes" id="UP000324065">
    <property type="component" value="Unassembled WGS sequence"/>
</dbReference>
<sequence length="311" mass="35510">MELRDIITGSAPGARLSESDATTHVERRRAPSARFALLDDMIVERGAKVDWDLLHNLHYKAENLPMGPKFWRLRLGDRTIAVLVIGLPKLMLRERHVALSKIKPGGKETWFTNRYRTDWINDNIRVVSRFVTDTQFRGVGIGYRMMNLVARLEGRRLIEIQSSMSKFNQFGPKAGFTFVRPQNASKYDIGLRFFRSTFAANPADSELIIQEIESADAPVRERMIQAGREFYYRHSALEKTGNNREKGAERVAKMDIHSIVKALQQLVLASPMYGLYMNPDAGRESLPQSLPLTAFGWQKPYEPLDLTRLDA</sequence>
<dbReference type="RefSeq" id="WP_150063510.1">
    <property type="nucleotide sequence ID" value="NZ_JACHII010000014.1"/>
</dbReference>
<accession>A0A5M6I842</accession>
<dbReference type="EMBL" id="VWPJ01000018">
    <property type="protein sequence ID" value="KAA5604420.1"/>
    <property type="molecule type" value="Genomic_DNA"/>
</dbReference>
<organism evidence="2 3">
    <name type="scientific">Roseospira marina</name>
    <dbReference type="NCBI Taxonomy" id="140057"/>
    <lineage>
        <taxon>Bacteria</taxon>
        <taxon>Pseudomonadati</taxon>
        <taxon>Pseudomonadota</taxon>
        <taxon>Alphaproteobacteria</taxon>
        <taxon>Rhodospirillales</taxon>
        <taxon>Rhodospirillaceae</taxon>
        <taxon>Roseospira</taxon>
    </lineage>
</organism>
<evidence type="ECO:0000313" key="2">
    <source>
        <dbReference type="EMBL" id="KAA5604420.1"/>
    </source>
</evidence>
<evidence type="ECO:0000313" key="3">
    <source>
        <dbReference type="Proteomes" id="UP000324065"/>
    </source>
</evidence>
<keyword evidence="3" id="KW-1185">Reference proteome</keyword>
<comment type="caution">
    <text evidence="2">The sequence shown here is derived from an EMBL/GenBank/DDBJ whole genome shotgun (WGS) entry which is preliminary data.</text>
</comment>
<reference evidence="2 3" key="1">
    <citation type="submission" date="2019-09" db="EMBL/GenBank/DDBJ databases">
        <title>Genome sequence of Roseospira marina, one of the more divergent members of the non-sulfur purple photosynthetic bacterial family, the Rhodospirillaceae.</title>
        <authorList>
            <person name="Meyer T."/>
            <person name="Kyndt J."/>
        </authorList>
    </citation>
    <scope>NUCLEOTIDE SEQUENCE [LARGE SCALE GENOMIC DNA]</scope>
    <source>
        <strain evidence="2 3">DSM 15113</strain>
    </source>
</reference>
<evidence type="ECO:0000256" key="1">
    <source>
        <dbReference type="SAM" id="MobiDB-lite"/>
    </source>
</evidence>
<dbReference type="InterPro" id="IPR016181">
    <property type="entry name" value="Acyl_CoA_acyltransferase"/>
</dbReference>
<proteinExistence type="predicted"/>
<dbReference type="SUPFAM" id="SSF55729">
    <property type="entry name" value="Acyl-CoA N-acyltransferases (Nat)"/>
    <property type="match status" value="1"/>
</dbReference>
<gene>
    <name evidence="2" type="ORF">F1188_16305</name>
</gene>
<feature type="region of interest" description="Disordered" evidence="1">
    <location>
        <begin position="1"/>
        <end position="24"/>
    </location>
</feature>
<dbReference type="AlphaFoldDB" id="A0A5M6I842"/>
<protein>
    <submittedName>
        <fullName evidence="2">Uncharacterized protein</fullName>
    </submittedName>
</protein>
<dbReference type="OrthoDB" id="8478827at2"/>
<name>A0A5M6I842_9PROT</name>